<accession>A0A382APF4</accession>
<evidence type="ECO:0000256" key="1">
    <source>
        <dbReference type="ARBA" id="ARBA00022617"/>
    </source>
</evidence>
<dbReference type="Gene3D" id="1.10.760.10">
    <property type="entry name" value="Cytochrome c-like domain"/>
    <property type="match status" value="3"/>
</dbReference>
<feature type="domain" description="Cytochrome c" evidence="4">
    <location>
        <begin position="65"/>
        <end position="162"/>
    </location>
</feature>
<evidence type="ECO:0000313" key="5">
    <source>
        <dbReference type="EMBL" id="SVB03425.1"/>
    </source>
</evidence>
<reference evidence="5" key="1">
    <citation type="submission" date="2018-05" db="EMBL/GenBank/DDBJ databases">
        <authorList>
            <person name="Lanie J.A."/>
            <person name="Ng W.-L."/>
            <person name="Kazmierczak K.M."/>
            <person name="Andrzejewski T.M."/>
            <person name="Davidsen T.M."/>
            <person name="Wayne K.J."/>
            <person name="Tettelin H."/>
            <person name="Glass J.I."/>
            <person name="Rusch D."/>
            <person name="Podicherti R."/>
            <person name="Tsui H.-C.T."/>
            <person name="Winkler M.E."/>
        </authorList>
    </citation>
    <scope>NUCLEOTIDE SEQUENCE</scope>
</reference>
<sequence>MPLKKSGIFYWLGVFHLLLLYTLTTSAPTWGFTPPPSEDVPKTFTLIGKQIALNNLSNPYENDPKVLNKGGALYTKHCIFCHGDLLDGNGLFGKSFSPPPADFTQLDSILARPQAYTFWRIMKGGKGLPEKYEPWNSAMPAWEETLSAKDVWKIITYIYKTAGQWHAKPGKQEPPSLERGKQVYLEKCAYCHGEGGKGDGPSAEYSMPQPRNLTKGHIKIRSTSFGKIPTDEDLFNTITNGMRGTTMPGWKHLPENDRKSLVIYVKSLSRKFEKFRKRGKTHKIVKISKNQALSQESVARGKKLFMVHCSGCHGVEGRGDGLTTQRIVDYSSNAIWPRNLSQPWTFRRGSSRNDIFKTLRTGFSTTAMPKFSTRVFNDEQIWDIVNFVSTLIPSAKPKLQNPIHAKKMEGEISDDPNAPVWKNAQ</sequence>
<dbReference type="InterPro" id="IPR009056">
    <property type="entry name" value="Cyt_c-like_dom"/>
</dbReference>
<keyword evidence="2" id="KW-0479">Metal-binding</keyword>
<evidence type="ECO:0000259" key="4">
    <source>
        <dbReference type="PROSITE" id="PS51007"/>
    </source>
</evidence>
<feature type="domain" description="Cytochrome c" evidence="4">
    <location>
        <begin position="175"/>
        <end position="269"/>
    </location>
</feature>
<dbReference type="GO" id="GO:0009055">
    <property type="term" value="F:electron transfer activity"/>
    <property type="evidence" value="ECO:0007669"/>
    <property type="project" value="InterPro"/>
</dbReference>
<gene>
    <name evidence="5" type="ORF">METZ01_LOCUS156279</name>
</gene>
<dbReference type="InterPro" id="IPR036909">
    <property type="entry name" value="Cyt_c-like_dom_sf"/>
</dbReference>
<keyword evidence="1" id="KW-0349">Heme</keyword>
<dbReference type="PROSITE" id="PS51007">
    <property type="entry name" value="CYTC"/>
    <property type="match status" value="3"/>
</dbReference>
<dbReference type="GO" id="GO:0020037">
    <property type="term" value="F:heme binding"/>
    <property type="evidence" value="ECO:0007669"/>
    <property type="project" value="InterPro"/>
</dbReference>
<proteinExistence type="predicted"/>
<name>A0A382APF4_9ZZZZ</name>
<dbReference type="AlphaFoldDB" id="A0A382APF4"/>
<evidence type="ECO:0000256" key="3">
    <source>
        <dbReference type="ARBA" id="ARBA00023004"/>
    </source>
</evidence>
<dbReference type="EMBL" id="UINC01026269">
    <property type="protein sequence ID" value="SVB03425.1"/>
    <property type="molecule type" value="Genomic_DNA"/>
</dbReference>
<dbReference type="Pfam" id="PF13442">
    <property type="entry name" value="Cytochrome_CBB3"/>
    <property type="match status" value="2"/>
</dbReference>
<protein>
    <recommendedName>
        <fullName evidence="4">Cytochrome c domain-containing protein</fullName>
    </recommendedName>
</protein>
<keyword evidence="3" id="KW-0408">Iron</keyword>
<dbReference type="GO" id="GO:0046872">
    <property type="term" value="F:metal ion binding"/>
    <property type="evidence" value="ECO:0007669"/>
    <property type="project" value="UniProtKB-KW"/>
</dbReference>
<dbReference type="InterPro" id="IPR051459">
    <property type="entry name" value="Cytochrome_c-type_DH"/>
</dbReference>
<dbReference type="SUPFAM" id="SSF46626">
    <property type="entry name" value="Cytochrome c"/>
    <property type="match status" value="3"/>
</dbReference>
<evidence type="ECO:0000256" key="2">
    <source>
        <dbReference type="ARBA" id="ARBA00022723"/>
    </source>
</evidence>
<dbReference type="PANTHER" id="PTHR35008:SF8">
    <property type="entry name" value="ALCOHOL DEHYDROGENASE CYTOCHROME C SUBUNIT"/>
    <property type="match status" value="1"/>
</dbReference>
<feature type="domain" description="Cytochrome c" evidence="4">
    <location>
        <begin position="296"/>
        <end position="392"/>
    </location>
</feature>
<dbReference type="PANTHER" id="PTHR35008">
    <property type="entry name" value="BLL4482 PROTEIN-RELATED"/>
    <property type="match status" value="1"/>
</dbReference>
<feature type="non-terminal residue" evidence="5">
    <location>
        <position position="425"/>
    </location>
</feature>
<organism evidence="5">
    <name type="scientific">marine metagenome</name>
    <dbReference type="NCBI Taxonomy" id="408172"/>
    <lineage>
        <taxon>unclassified sequences</taxon>
        <taxon>metagenomes</taxon>
        <taxon>ecological metagenomes</taxon>
    </lineage>
</organism>
<dbReference type="Pfam" id="PF00034">
    <property type="entry name" value="Cytochrom_C"/>
    <property type="match status" value="1"/>
</dbReference>